<keyword evidence="15" id="KW-1185">Reference proteome</keyword>
<dbReference type="InterPro" id="IPR004358">
    <property type="entry name" value="Sig_transdc_His_kin-like_C"/>
</dbReference>
<dbReference type="PROSITE" id="PS50885">
    <property type="entry name" value="HAMP"/>
    <property type="match status" value="1"/>
</dbReference>
<dbReference type="EC" id="2.7.13.3" evidence="3"/>
<keyword evidence="7 14" id="KW-0418">Kinase</keyword>
<evidence type="ECO:0000259" key="13">
    <source>
        <dbReference type="PROSITE" id="PS50885"/>
    </source>
</evidence>
<gene>
    <name evidence="14" type="ORF">BL253_23205</name>
</gene>
<evidence type="ECO:0000256" key="11">
    <source>
        <dbReference type="SAM" id="Phobius"/>
    </source>
</evidence>
<dbReference type="InterPro" id="IPR003660">
    <property type="entry name" value="HAMP_dom"/>
</dbReference>
<dbReference type="SUPFAM" id="SSF55874">
    <property type="entry name" value="ATPase domain of HSP90 chaperone/DNA topoisomerase II/histidine kinase"/>
    <property type="match status" value="1"/>
</dbReference>
<dbReference type="SUPFAM" id="SSF47384">
    <property type="entry name" value="Homodimeric domain of signal transducing histidine kinase"/>
    <property type="match status" value="1"/>
</dbReference>
<dbReference type="AlphaFoldDB" id="A0A1V2I6A0"/>
<dbReference type="PANTHER" id="PTHR45436">
    <property type="entry name" value="SENSOR HISTIDINE KINASE YKOH"/>
    <property type="match status" value="1"/>
</dbReference>
<dbReference type="InterPro" id="IPR003594">
    <property type="entry name" value="HATPase_dom"/>
</dbReference>
<comment type="catalytic activity">
    <reaction evidence="1">
        <text>ATP + protein L-histidine = ADP + protein N-phospho-L-histidine.</text>
        <dbReference type="EC" id="2.7.13.3"/>
    </reaction>
</comment>
<dbReference type="Pfam" id="PF02518">
    <property type="entry name" value="HATPase_c"/>
    <property type="match status" value="1"/>
</dbReference>
<feature type="domain" description="HAMP" evidence="13">
    <location>
        <begin position="73"/>
        <end position="126"/>
    </location>
</feature>
<dbReference type="PANTHER" id="PTHR45436:SF5">
    <property type="entry name" value="SENSOR HISTIDINE KINASE TRCS"/>
    <property type="match status" value="1"/>
</dbReference>
<dbReference type="InterPro" id="IPR050428">
    <property type="entry name" value="TCS_sensor_his_kinase"/>
</dbReference>
<dbReference type="Gene3D" id="6.10.340.10">
    <property type="match status" value="1"/>
</dbReference>
<dbReference type="SMART" id="SM00387">
    <property type="entry name" value="HATPase_c"/>
    <property type="match status" value="1"/>
</dbReference>
<dbReference type="Pfam" id="PF00512">
    <property type="entry name" value="HisKA"/>
    <property type="match status" value="1"/>
</dbReference>
<comment type="caution">
    <text evidence="14">The sequence shown here is derived from an EMBL/GenBank/DDBJ whole genome shotgun (WGS) entry which is preliminary data.</text>
</comment>
<evidence type="ECO:0000259" key="12">
    <source>
        <dbReference type="PROSITE" id="PS50109"/>
    </source>
</evidence>
<evidence type="ECO:0000256" key="6">
    <source>
        <dbReference type="ARBA" id="ARBA00022692"/>
    </source>
</evidence>
<accession>A0A1V2I6A0</accession>
<proteinExistence type="predicted"/>
<dbReference type="STRING" id="1834516.BL253_23205"/>
<dbReference type="InterPro" id="IPR036097">
    <property type="entry name" value="HisK_dim/P_sf"/>
</dbReference>
<evidence type="ECO:0000313" key="14">
    <source>
        <dbReference type="EMBL" id="ONH27021.1"/>
    </source>
</evidence>
<organism evidence="14 15">
    <name type="scientific">Pseudofrankia asymbiotica</name>
    <dbReference type="NCBI Taxonomy" id="1834516"/>
    <lineage>
        <taxon>Bacteria</taxon>
        <taxon>Bacillati</taxon>
        <taxon>Actinomycetota</taxon>
        <taxon>Actinomycetes</taxon>
        <taxon>Frankiales</taxon>
        <taxon>Frankiaceae</taxon>
        <taxon>Pseudofrankia</taxon>
    </lineage>
</organism>
<keyword evidence="10 11" id="KW-0472">Membrane</keyword>
<dbReference type="SMART" id="SM00388">
    <property type="entry name" value="HisKA"/>
    <property type="match status" value="1"/>
</dbReference>
<evidence type="ECO:0000256" key="5">
    <source>
        <dbReference type="ARBA" id="ARBA00022679"/>
    </source>
</evidence>
<dbReference type="PRINTS" id="PR00344">
    <property type="entry name" value="BCTRLSENSOR"/>
</dbReference>
<sequence>MLLYAVPFFVSGTVLLAAALVGTKVSSPAGSVPVGTGPGVAPTTTTQFPFLTWSVCVAVLLLVSVGLGWLVTVRFLRPLRTITATARDISASNLHRRLGPTGRTDEFAELAATLDDLFGRLEAAFASQRRFVANASHELRTPLTAQRAILQVALADPDATVEALRVACGEVLELGATQGHLIEALLTLASGEQGVDRREPFDLADVARRVLSNRPPARSAGVAVEAALGAAPASGDPLLVESLVANLVDNATRYNVAGGRVEVTTSATADGARLSVRNSGPVVQPAEVERLFEPFQQLDGRRVRHGEGHGLGLAIVRAIADAHGARLAAAARPAGGLDIEVTFPRGSTDRLVAAAGGGPGHR</sequence>
<dbReference type="InterPro" id="IPR005467">
    <property type="entry name" value="His_kinase_dom"/>
</dbReference>
<name>A0A1V2I6A0_9ACTN</name>
<dbReference type="Gene3D" id="1.10.287.130">
    <property type="match status" value="1"/>
</dbReference>
<keyword evidence="6 11" id="KW-0812">Transmembrane</keyword>
<dbReference type="Proteomes" id="UP000188929">
    <property type="component" value="Unassembled WGS sequence"/>
</dbReference>
<dbReference type="PROSITE" id="PS50109">
    <property type="entry name" value="HIS_KIN"/>
    <property type="match status" value="1"/>
</dbReference>
<feature type="domain" description="Histidine kinase" evidence="12">
    <location>
        <begin position="134"/>
        <end position="347"/>
    </location>
</feature>
<dbReference type="Pfam" id="PF00672">
    <property type="entry name" value="HAMP"/>
    <property type="match status" value="1"/>
</dbReference>
<evidence type="ECO:0000256" key="2">
    <source>
        <dbReference type="ARBA" id="ARBA00004236"/>
    </source>
</evidence>
<dbReference type="Gene3D" id="3.30.565.10">
    <property type="entry name" value="Histidine kinase-like ATPase, C-terminal domain"/>
    <property type="match status" value="1"/>
</dbReference>
<keyword evidence="9" id="KW-0902">Two-component regulatory system</keyword>
<evidence type="ECO:0000256" key="1">
    <source>
        <dbReference type="ARBA" id="ARBA00000085"/>
    </source>
</evidence>
<comment type="subcellular location">
    <subcellularLocation>
        <location evidence="2">Cell membrane</location>
    </subcellularLocation>
</comment>
<dbReference type="InterPro" id="IPR036890">
    <property type="entry name" value="HATPase_C_sf"/>
</dbReference>
<evidence type="ECO:0000256" key="7">
    <source>
        <dbReference type="ARBA" id="ARBA00022777"/>
    </source>
</evidence>
<evidence type="ECO:0000256" key="3">
    <source>
        <dbReference type="ARBA" id="ARBA00012438"/>
    </source>
</evidence>
<dbReference type="SMART" id="SM00304">
    <property type="entry name" value="HAMP"/>
    <property type="match status" value="1"/>
</dbReference>
<dbReference type="EMBL" id="MOMC01000048">
    <property type="protein sequence ID" value="ONH27021.1"/>
    <property type="molecule type" value="Genomic_DNA"/>
</dbReference>
<feature type="transmembrane region" description="Helical" evidence="11">
    <location>
        <begin position="50"/>
        <end position="71"/>
    </location>
</feature>
<evidence type="ECO:0000256" key="9">
    <source>
        <dbReference type="ARBA" id="ARBA00023012"/>
    </source>
</evidence>
<evidence type="ECO:0000256" key="8">
    <source>
        <dbReference type="ARBA" id="ARBA00022989"/>
    </source>
</evidence>
<evidence type="ECO:0000313" key="15">
    <source>
        <dbReference type="Proteomes" id="UP000188929"/>
    </source>
</evidence>
<keyword evidence="5" id="KW-0808">Transferase</keyword>
<dbReference type="SUPFAM" id="SSF158472">
    <property type="entry name" value="HAMP domain-like"/>
    <property type="match status" value="1"/>
</dbReference>
<keyword evidence="4" id="KW-0597">Phosphoprotein</keyword>
<dbReference type="GO" id="GO:0005886">
    <property type="term" value="C:plasma membrane"/>
    <property type="evidence" value="ECO:0007669"/>
    <property type="project" value="UniProtKB-SubCell"/>
</dbReference>
<evidence type="ECO:0000256" key="10">
    <source>
        <dbReference type="ARBA" id="ARBA00023136"/>
    </source>
</evidence>
<reference evidence="15" key="1">
    <citation type="submission" date="2016-10" db="EMBL/GenBank/DDBJ databases">
        <title>Frankia sp. NRRL B-16386 Genome sequencing.</title>
        <authorList>
            <person name="Ghodhbane-Gtari F."/>
            <person name="Swanson E."/>
            <person name="Gueddou A."/>
            <person name="Hezbri K."/>
            <person name="Ktari K."/>
            <person name="Nouioui I."/>
            <person name="Morris K."/>
            <person name="Simpson S."/>
            <person name="Abebe-Akele F."/>
            <person name="Thomas K."/>
            <person name="Gtari M."/>
            <person name="Tisa L.S."/>
        </authorList>
    </citation>
    <scope>NUCLEOTIDE SEQUENCE [LARGE SCALE GENOMIC DNA]</scope>
    <source>
        <strain evidence="15">NRRL B-16386</strain>
    </source>
</reference>
<dbReference type="CDD" id="cd06225">
    <property type="entry name" value="HAMP"/>
    <property type="match status" value="1"/>
</dbReference>
<dbReference type="GO" id="GO:0000155">
    <property type="term" value="F:phosphorelay sensor kinase activity"/>
    <property type="evidence" value="ECO:0007669"/>
    <property type="project" value="InterPro"/>
</dbReference>
<dbReference type="InterPro" id="IPR003661">
    <property type="entry name" value="HisK_dim/P_dom"/>
</dbReference>
<dbReference type="CDD" id="cd00082">
    <property type="entry name" value="HisKA"/>
    <property type="match status" value="1"/>
</dbReference>
<protein>
    <recommendedName>
        <fullName evidence="3">histidine kinase</fullName>
        <ecNumber evidence="3">2.7.13.3</ecNumber>
    </recommendedName>
</protein>
<evidence type="ECO:0000256" key="4">
    <source>
        <dbReference type="ARBA" id="ARBA00022553"/>
    </source>
</evidence>
<keyword evidence="8 11" id="KW-1133">Transmembrane helix</keyword>